<comment type="caution">
    <text evidence="4">The sequence shown here is derived from an EMBL/GenBank/DDBJ whole genome shotgun (WGS) entry which is preliminary data.</text>
</comment>
<dbReference type="AlphaFoldDB" id="A0AA38SPA5"/>
<feature type="compositionally biased region" description="Acidic residues" evidence="1">
    <location>
        <begin position="677"/>
        <end position="696"/>
    </location>
</feature>
<keyword evidence="5" id="KW-1185">Reference proteome</keyword>
<dbReference type="PANTHER" id="PTHR48258:SF14">
    <property type="entry name" value="OS02G0583300 PROTEIN"/>
    <property type="match status" value="1"/>
</dbReference>
<protein>
    <recommendedName>
        <fullName evidence="6">DUF4218 domain-containing protein</fullName>
    </recommendedName>
</protein>
<feature type="compositionally biased region" description="Basic and acidic residues" evidence="1">
    <location>
        <begin position="659"/>
        <end position="676"/>
    </location>
</feature>
<feature type="region of interest" description="Disordered" evidence="1">
    <location>
        <begin position="652"/>
        <end position="708"/>
    </location>
</feature>
<dbReference type="InterPro" id="IPR025312">
    <property type="entry name" value="DUF4216"/>
</dbReference>
<dbReference type="PANTHER" id="PTHR48258">
    <property type="entry name" value="DUF4218 DOMAIN-CONTAINING PROTEIN-RELATED"/>
    <property type="match status" value="1"/>
</dbReference>
<evidence type="ECO:0008006" key="6">
    <source>
        <dbReference type="Google" id="ProtNLM"/>
    </source>
</evidence>
<sequence length="708" mass="81312">MPPWLCMKDSSFMLTLLIPGPKSPGKDIDVFLRPLVDELKSLWSNGVRTKDAATNSFFTIRAMLSWTINDFPARSSLSGWSGQGYLACPTCNVDTPSIPVQGKISYVGHRRFLGSKHHWRKDKSFNGKDETRPYPRKLTKSVILSQLKKLTFNIPGKHALYGARRENSLLNTLLMNEKSKDTLKARKDLEKMNIRPELWLTTNSRNKVLKPHPKYSFSPDNIKLFGKFIKGVKLPDGFGSNFRKKVSDNDSNITGLKSHDHHIMMQRLLPLGAKASCHPSISAPIIELCFFFKQICARNLMMSDMKKAEKQLINILCNFEQIFPPAFFDIMIHLVMHLPEEAIQGGPVYMRWMYPFERYMKKLKNYLEGSIEEGYVADEALTFCSRYLQGVSTRFNRPDRNEDASIPTRKLYVFQSVCTPISKGVDIKLDYTLQTKVDWFVLNNNPEIDNYKTSVFNNSTNIKNIYSEFAADMSHESNLQTKFPRWFKKKINCIRAANESQCSRTTQNNGVSTTGPVGTKYYGLLEEILELTYISGYRVVLFRCKWFKTDTPQRCVTKNNITSISTQTEWFVEDQYILATQANQVFYLDDPSKVRQRGESSQHCWKVVQEVNHRKIWDRDIIAEDDEDVIHDSNSSDLSLCAELDHLTYTTLSTGQSTEVEHVPSPKDKEEDVIHDSDDDIDDYDDEDSNSDSEQECEPHNCSSDESD</sequence>
<feature type="domain" description="DUF4218" evidence="3">
    <location>
        <begin position="295"/>
        <end position="401"/>
    </location>
</feature>
<feature type="domain" description="DUF4216" evidence="2">
    <location>
        <begin position="529"/>
        <end position="593"/>
    </location>
</feature>
<evidence type="ECO:0000313" key="4">
    <source>
        <dbReference type="EMBL" id="KAJ9535763.1"/>
    </source>
</evidence>
<reference evidence="4" key="1">
    <citation type="submission" date="2023-03" db="EMBL/GenBank/DDBJ databases">
        <title>Chromosome-scale reference genome and RAD-based genetic map of yellow starthistle (Centaurea solstitialis) reveal putative structural variation and QTLs associated with invader traits.</title>
        <authorList>
            <person name="Reatini B."/>
            <person name="Cang F.A."/>
            <person name="Jiang Q."/>
            <person name="Mckibben M.T.W."/>
            <person name="Barker M.S."/>
            <person name="Rieseberg L.H."/>
            <person name="Dlugosch K.M."/>
        </authorList>
    </citation>
    <scope>NUCLEOTIDE SEQUENCE</scope>
    <source>
        <strain evidence="4">CAN-66</strain>
        <tissue evidence="4">Leaf</tissue>
    </source>
</reference>
<accession>A0AA38SPA5</accession>
<evidence type="ECO:0000313" key="5">
    <source>
        <dbReference type="Proteomes" id="UP001172457"/>
    </source>
</evidence>
<dbReference type="InterPro" id="IPR025452">
    <property type="entry name" value="DUF4218"/>
</dbReference>
<name>A0AA38SPA5_9ASTR</name>
<organism evidence="4 5">
    <name type="scientific">Centaurea solstitialis</name>
    <name type="common">yellow star-thistle</name>
    <dbReference type="NCBI Taxonomy" id="347529"/>
    <lineage>
        <taxon>Eukaryota</taxon>
        <taxon>Viridiplantae</taxon>
        <taxon>Streptophyta</taxon>
        <taxon>Embryophyta</taxon>
        <taxon>Tracheophyta</taxon>
        <taxon>Spermatophyta</taxon>
        <taxon>Magnoliopsida</taxon>
        <taxon>eudicotyledons</taxon>
        <taxon>Gunneridae</taxon>
        <taxon>Pentapetalae</taxon>
        <taxon>asterids</taxon>
        <taxon>campanulids</taxon>
        <taxon>Asterales</taxon>
        <taxon>Asteraceae</taxon>
        <taxon>Carduoideae</taxon>
        <taxon>Cardueae</taxon>
        <taxon>Centaureinae</taxon>
        <taxon>Centaurea</taxon>
    </lineage>
</organism>
<evidence type="ECO:0000256" key="1">
    <source>
        <dbReference type="SAM" id="MobiDB-lite"/>
    </source>
</evidence>
<dbReference type="InterPro" id="IPR004242">
    <property type="entry name" value="Transposase_21"/>
</dbReference>
<gene>
    <name evidence="4" type="ORF">OSB04_un001077</name>
</gene>
<proteinExistence type="predicted"/>
<dbReference type="Proteomes" id="UP001172457">
    <property type="component" value="Unassembled WGS sequence"/>
</dbReference>
<dbReference type="EMBL" id="JARYMX010000132">
    <property type="protein sequence ID" value="KAJ9535763.1"/>
    <property type="molecule type" value="Genomic_DNA"/>
</dbReference>
<dbReference type="Pfam" id="PF02992">
    <property type="entry name" value="Transposase_21"/>
    <property type="match status" value="1"/>
</dbReference>
<evidence type="ECO:0000259" key="3">
    <source>
        <dbReference type="Pfam" id="PF13960"/>
    </source>
</evidence>
<evidence type="ECO:0000259" key="2">
    <source>
        <dbReference type="Pfam" id="PF13952"/>
    </source>
</evidence>
<dbReference type="Pfam" id="PF13960">
    <property type="entry name" value="DUF4218"/>
    <property type="match status" value="1"/>
</dbReference>
<dbReference type="Pfam" id="PF13952">
    <property type="entry name" value="DUF4216"/>
    <property type="match status" value="1"/>
</dbReference>